<gene>
    <name evidence="1" type="ORF">ALNOE001_07430</name>
</gene>
<proteinExistence type="predicted"/>
<evidence type="ECO:0000313" key="1">
    <source>
        <dbReference type="EMBL" id="RBQ23684.1"/>
    </source>
</evidence>
<accession>A0A366MDL8</accession>
<organism evidence="1 2">
    <name type="scientific">Candidatus Methanobinarius endosymbioticus</name>
    <dbReference type="NCBI Taxonomy" id="2006182"/>
    <lineage>
        <taxon>Archaea</taxon>
        <taxon>Methanobacteriati</taxon>
        <taxon>Methanobacteriota</taxon>
        <taxon>Methanomada group</taxon>
        <taxon>Methanobacteria</taxon>
        <taxon>Methanobacteriales</taxon>
        <taxon>Methanobacteriaceae</taxon>
        <taxon>Candidatus Methanobinarius</taxon>
    </lineage>
</organism>
<name>A0A366MDL8_9EURY</name>
<dbReference type="EMBL" id="NIZT01000020">
    <property type="protein sequence ID" value="RBQ23684.1"/>
    <property type="molecule type" value="Genomic_DNA"/>
</dbReference>
<sequence>MLNEIFGKSPQIKVLDYLIAHPFHSYTKQQIAVGSGISRTTLDDFIDQYIENDLLIYNDRRYELNKKSKIIKFLYQIQHESSMNELEKQSKSFDEKTDKEIENRFETNVSDVNLDK</sequence>
<comment type="caution">
    <text evidence="1">The sequence shown here is derived from an EMBL/GenBank/DDBJ whole genome shotgun (WGS) entry which is preliminary data.</text>
</comment>
<dbReference type="Proteomes" id="UP000253099">
    <property type="component" value="Unassembled WGS sequence"/>
</dbReference>
<protein>
    <submittedName>
        <fullName evidence="1">Uncharacterized protein</fullName>
    </submittedName>
</protein>
<dbReference type="AlphaFoldDB" id="A0A366MDL8"/>
<reference evidence="1 2" key="1">
    <citation type="submission" date="2018-06" db="EMBL/GenBank/DDBJ databases">
        <title>Genomic insight into two independent archaeal endosymbiosis events.</title>
        <authorList>
            <person name="Lind A.E."/>
            <person name="Lewis W.H."/>
            <person name="Spang A."/>
            <person name="Guy L."/>
            <person name="Embley M.T."/>
            <person name="Ettema T.J.G."/>
        </authorList>
    </citation>
    <scope>NUCLEOTIDE SEQUENCE [LARGE SCALE GENOMIC DNA]</scope>
    <source>
        <strain evidence="1">NOE</strain>
    </source>
</reference>
<evidence type="ECO:0000313" key="2">
    <source>
        <dbReference type="Proteomes" id="UP000253099"/>
    </source>
</evidence>
<keyword evidence="2" id="KW-1185">Reference proteome</keyword>